<dbReference type="Pfam" id="PF00953">
    <property type="entry name" value="Glycos_transf_4"/>
    <property type="match status" value="1"/>
</dbReference>
<dbReference type="GO" id="GO:0016780">
    <property type="term" value="F:phosphotransferase activity, for other substituted phosphate groups"/>
    <property type="evidence" value="ECO:0007669"/>
    <property type="project" value="InterPro"/>
</dbReference>
<gene>
    <name evidence="9" type="ORF">IPP58_15980</name>
</gene>
<sequence>MPLLQPSTLQSLFIGLAVALGLSLVCIRWVAPRGWLDHPDPRKHHHAPTPRTAGLALWLLVLGLLALGRCPLPLDRVEWAAVHAMAFIGLLDDRLDLRSRYKALVGLAVALVLAVDLAPELAPLTREVHFLGLALPNHPLVTIPLLAAWFWAIPQAFNLIDGVNGLSMGFSLLVLTVLAAVLGQAPAGGYLTGGLLAVLLLNYPRARHFLGDCGSLLLGTLFAVLAAKAFAAKDANLMLWVFAYPAVDVSLVVAVRTWKRVPLGSADRSHLHHYLVDRLGRHRTWQVPLILLGLALLPMTRALSFPGHRAIALLGLAVLVFLAMRAFRDRVDPIKAVLPLRPRKELDETSGPNQVA</sequence>
<accession>A0A9D7SJI7</accession>
<dbReference type="PANTHER" id="PTHR22926">
    <property type="entry name" value="PHOSPHO-N-ACETYLMURAMOYL-PENTAPEPTIDE-TRANSFERASE"/>
    <property type="match status" value="1"/>
</dbReference>
<evidence type="ECO:0000256" key="6">
    <source>
        <dbReference type="ARBA" id="ARBA00023136"/>
    </source>
</evidence>
<evidence type="ECO:0000313" key="9">
    <source>
        <dbReference type="EMBL" id="MBK9797946.1"/>
    </source>
</evidence>
<evidence type="ECO:0000313" key="10">
    <source>
        <dbReference type="Proteomes" id="UP000886657"/>
    </source>
</evidence>
<dbReference type="InterPro" id="IPR000715">
    <property type="entry name" value="Glycosyl_transferase_4"/>
</dbReference>
<evidence type="ECO:0000256" key="2">
    <source>
        <dbReference type="ARBA" id="ARBA00022475"/>
    </source>
</evidence>
<organism evidence="9 10">
    <name type="scientific">Candidatus Geothrix skivensis</name>
    <dbReference type="NCBI Taxonomy" id="2954439"/>
    <lineage>
        <taxon>Bacteria</taxon>
        <taxon>Pseudomonadati</taxon>
        <taxon>Acidobacteriota</taxon>
        <taxon>Holophagae</taxon>
        <taxon>Holophagales</taxon>
        <taxon>Holophagaceae</taxon>
        <taxon>Geothrix</taxon>
    </lineage>
</organism>
<evidence type="ECO:0000256" key="4">
    <source>
        <dbReference type="ARBA" id="ARBA00022692"/>
    </source>
</evidence>
<feature type="transmembrane region" description="Helical" evidence="8">
    <location>
        <begin position="52"/>
        <end position="69"/>
    </location>
</feature>
<evidence type="ECO:0000256" key="3">
    <source>
        <dbReference type="ARBA" id="ARBA00022679"/>
    </source>
</evidence>
<evidence type="ECO:0000256" key="8">
    <source>
        <dbReference type="SAM" id="Phobius"/>
    </source>
</evidence>
<evidence type="ECO:0000256" key="7">
    <source>
        <dbReference type="PIRSR" id="PIRSR600715-1"/>
    </source>
</evidence>
<comment type="subcellular location">
    <subcellularLocation>
        <location evidence="1">Cell membrane</location>
        <topology evidence="1">Multi-pass membrane protein</topology>
    </subcellularLocation>
</comment>
<proteinExistence type="predicted"/>
<protein>
    <submittedName>
        <fullName evidence="9">Undecaprenyl/decaprenyl-phosphate alpha-N-acetylglucosaminyl 1-phosphate transferase</fullName>
    </submittedName>
</protein>
<keyword evidence="7" id="KW-0460">Magnesium</keyword>
<dbReference type="GO" id="GO:0046872">
    <property type="term" value="F:metal ion binding"/>
    <property type="evidence" value="ECO:0007669"/>
    <property type="project" value="UniProtKB-KW"/>
</dbReference>
<comment type="caution">
    <text evidence="9">The sequence shown here is derived from an EMBL/GenBank/DDBJ whole genome shotgun (WGS) entry which is preliminary data.</text>
</comment>
<keyword evidence="4 8" id="KW-0812">Transmembrane</keyword>
<keyword evidence="6 8" id="KW-0472">Membrane</keyword>
<dbReference type="AlphaFoldDB" id="A0A9D7SJI7"/>
<keyword evidence="7" id="KW-0479">Metal-binding</keyword>
<dbReference type="EMBL" id="JADKIO010000012">
    <property type="protein sequence ID" value="MBK9797946.1"/>
    <property type="molecule type" value="Genomic_DNA"/>
</dbReference>
<feature type="transmembrane region" description="Helical" evidence="8">
    <location>
        <begin position="213"/>
        <end position="231"/>
    </location>
</feature>
<evidence type="ECO:0000256" key="5">
    <source>
        <dbReference type="ARBA" id="ARBA00022989"/>
    </source>
</evidence>
<reference evidence="9" key="1">
    <citation type="submission" date="2020-10" db="EMBL/GenBank/DDBJ databases">
        <title>Connecting structure to function with the recovery of over 1000 high-quality activated sludge metagenome-assembled genomes encoding full-length rRNA genes using long-read sequencing.</title>
        <authorList>
            <person name="Singleton C.M."/>
            <person name="Petriglieri F."/>
            <person name="Kristensen J.M."/>
            <person name="Kirkegaard R.H."/>
            <person name="Michaelsen T.Y."/>
            <person name="Andersen M.H."/>
            <person name="Karst S.M."/>
            <person name="Dueholm M.S."/>
            <person name="Nielsen P.H."/>
            <person name="Albertsen M."/>
        </authorList>
    </citation>
    <scope>NUCLEOTIDE SEQUENCE</scope>
    <source>
        <strain evidence="9">Skiv_18-Q3-R9-52_MAXAC.067</strain>
    </source>
</reference>
<name>A0A9D7SJI7_9BACT</name>
<feature type="transmembrane region" description="Helical" evidence="8">
    <location>
        <begin position="12"/>
        <end position="31"/>
    </location>
</feature>
<feature type="binding site" evidence="7">
    <location>
        <position position="212"/>
    </location>
    <ligand>
        <name>Mg(2+)</name>
        <dbReference type="ChEBI" id="CHEBI:18420"/>
    </ligand>
</feature>
<comment type="cofactor">
    <cofactor evidence="7">
        <name>Mg(2+)</name>
        <dbReference type="ChEBI" id="CHEBI:18420"/>
    </cofactor>
</comment>
<dbReference type="PANTHER" id="PTHR22926:SF3">
    <property type="entry name" value="UNDECAPRENYL-PHOSPHATE ALPHA-N-ACETYLGLUCOSAMINYL 1-PHOSPHATE TRANSFERASE"/>
    <property type="match status" value="1"/>
</dbReference>
<dbReference type="Proteomes" id="UP000886657">
    <property type="component" value="Unassembled WGS sequence"/>
</dbReference>
<feature type="transmembrane region" description="Helical" evidence="8">
    <location>
        <begin position="172"/>
        <end position="201"/>
    </location>
</feature>
<feature type="transmembrane region" description="Helical" evidence="8">
    <location>
        <begin position="237"/>
        <end position="258"/>
    </location>
</feature>
<keyword evidence="3 9" id="KW-0808">Transferase</keyword>
<dbReference type="GO" id="GO:0005886">
    <property type="term" value="C:plasma membrane"/>
    <property type="evidence" value="ECO:0007669"/>
    <property type="project" value="UniProtKB-SubCell"/>
</dbReference>
<keyword evidence="2" id="KW-1003">Cell membrane</keyword>
<dbReference type="CDD" id="cd06853">
    <property type="entry name" value="GT_WecA_like"/>
    <property type="match status" value="1"/>
</dbReference>
<feature type="transmembrane region" description="Helical" evidence="8">
    <location>
        <begin position="130"/>
        <end position="152"/>
    </location>
</feature>
<dbReference type="GO" id="GO:0009103">
    <property type="term" value="P:lipopolysaccharide biosynthetic process"/>
    <property type="evidence" value="ECO:0007669"/>
    <property type="project" value="TreeGrafter"/>
</dbReference>
<feature type="transmembrane region" description="Helical" evidence="8">
    <location>
        <begin position="101"/>
        <end position="118"/>
    </location>
</feature>
<feature type="binding site" evidence="7">
    <location>
        <position position="158"/>
    </location>
    <ligand>
        <name>Mg(2+)</name>
        <dbReference type="ChEBI" id="CHEBI:18420"/>
    </ligand>
</feature>
<dbReference type="GO" id="GO:0071555">
    <property type="term" value="P:cell wall organization"/>
    <property type="evidence" value="ECO:0007669"/>
    <property type="project" value="TreeGrafter"/>
</dbReference>
<evidence type="ECO:0000256" key="1">
    <source>
        <dbReference type="ARBA" id="ARBA00004651"/>
    </source>
</evidence>
<dbReference type="GO" id="GO:0044038">
    <property type="term" value="P:cell wall macromolecule biosynthetic process"/>
    <property type="evidence" value="ECO:0007669"/>
    <property type="project" value="TreeGrafter"/>
</dbReference>
<feature type="transmembrane region" description="Helical" evidence="8">
    <location>
        <begin position="310"/>
        <end position="327"/>
    </location>
</feature>
<keyword evidence="5 8" id="KW-1133">Transmembrane helix</keyword>